<dbReference type="OrthoDB" id="676979at2759"/>
<name>A0A7K6ATE8_UPUEP</name>
<dbReference type="InterPro" id="IPR032675">
    <property type="entry name" value="LRR_dom_sf"/>
</dbReference>
<organism evidence="8 9">
    <name type="scientific">Upupa epops</name>
    <name type="common">Eurasian hoopoe</name>
    <dbReference type="NCBI Taxonomy" id="57439"/>
    <lineage>
        <taxon>Eukaryota</taxon>
        <taxon>Metazoa</taxon>
        <taxon>Chordata</taxon>
        <taxon>Craniata</taxon>
        <taxon>Vertebrata</taxon>
        <taxon>Euteleostomi</taxon>
        <taxon>Archelosauria</taxon>
        <taxon>Archosauria</taxon>
        <taxon>Dinosauria</taxon>
        <taxon>Saurischia</taxon>
        <taxon>Theropoda</taxon>
        <taxon>Coelurosauria</taxon>
        <taxon>Aves</taxon>
        <taxon>Neognathae</taxon>
        <taxon>Neoaves</taxon>
        <taxon>Telluraves</taxon>
        <taxon>Coraciimorphae</taxon>
        <taxon>Bucerotiformes</taxon>
        <taxon>Upupidae</taxon>
        <taxon>Upupa</taxon>
    </lineage>
</organism>
<dbReference type="InterPro" id="IPR000483">
    <property type="entry name" value="Cys-rich_flank_reg_C"/>
</dbReference>
<keyword evidence="1" id="KW-0433">Leucine-rich repeat</keyword>
<dbReference type="GO" id="GO:0005886">
    <property type="term" value="C:plasma membrane"/>
    <property type="evidence" value="ECO:0007669"/>
    <property type="project" value="TreeGrafter"/>
</dbReference>
<keyword evidence="4" id="KW-1133">Transmembrane helix</keyword>
<feature type="chain" id="PRO_5029836870" evidence="5">
    <location>
        <begin position="25"/>
        <end position="259"/>
    </location>
</feature>
<reference evidence="8 9" key="1">
    <citation type="submission" date="2019-09" db="EMBL/GenBank/DDBJ databases">
        <title>Bird 10,000 Genomes (B10K) Project - Family phase.</title>
        <authorList>
            <person name="Zhang G."/>
        </authorList>
    </citation>
    <scope>NUCLEOTIDE SEQUENCE [LARGE SCALE GENOMIC DNA]</scope>
    <source>
        <strain evidence="8">B10K-DU-012-37</strain>
    </source>
</reference>
<keyword evidence="9" id="KW-1185">Reference proteome</keyword>
<dbReference type="AlphaFoldDB" id="A0A7K6ATE8"/>
<dbReference type="Pfam" id="PF13855">
    <property type="entry name" value="LRR_8"/>
    <property type="match status" value="1"/>
</dbReference>
<dbReference type="InterPro" id="IPR050541">
    <property type="entry name" value="LRR_TM_domain-containing"/>
</dbReference>
<accession>A0A7K6ATE8</accession>
<evidence type="ECO:0000256" key="2">
    <source>
        <dbReference type="ARBA" id="ARBA00022729"/>
    </source>
</evidence>
<dbReference type="EMBL" id="VZRI01005081">
    <property type="protein sequence ID" value="NWU93342.1"/>
    <property type="molecule type" value="Genomic_DNA"/>
</dbReference>
<sequence>MGCWQGPIMVLACLLLLCPLPSPACPATCRCSSGQVDCSQRAFREVPPSLASNTSALWLRYNFITVLGPHSFPVLSRLLLLSLSHNLLELIHSQALVGLKALQELDLSHNYLTVLSRETFEPLTSLAMLHLGSNRLGVLEPGVLDVLPQLQALTLQDNPWVCSCGILPLWRWLSYNREKVREKSLLLCRVPEELNKYPIMAFGNESFRQCQETSLSAQHYITFLIIGPFSFMASIIFCMLLGSITVVYNNLRREPHFWR</sequence>
<feature type="non-terminal residue" evidence="8">
    <location>
        <position position="1"/>
    </location>
</feature>
<dbReference type="SMART" id="SM00013">
    <property type="entry name" value="LRRNT"/>
    <property type="match status" value="1"/>
</dbReference>
<gene>
    <name evidence="8" type="primary">Lrrc26</name>
    <name evidence="8" type="ORF">UPUEPO_R09190</name>
</gene>
<dbReference type="InterPro" id="IPR001611">
    <property type="entry name" value="Leu-rich_rpt"/>
</dbReference>
<evidence type="ECO:0000259" key="6">
    <source>
        <dbReference type="SMART" id="SM00013"/>
    </source>
</evidence>
<evidence type="ECO:0000256" key="3">
    <source>
        <dbReference type="ARBA" id="ARBA00022737"/>
    </source>
</evidence>
<keyword evidence="4" id="KW-0472">Membrane</keyword>
<feature type="non-terminal residue" evidence="8">
    <location>
        <position position="259"/>
    </location>
</feature>
<evidence type="ECO:0000313" key="8">
    <source>
        <dbReference type="EMBL" id="NWU93342.1"/>
    </source>
</evidence>
<feature type="transmembrane region" description="Helical" evidence="4">
    <location>
        <begin position="220"/>
        <end position="249"/>
    </location>
</feature>
<feature type="signal peptide" evidence="5">
    <location>
        <begin position="1"/>
        <end position="24"/>
    </location>
</feature>
<dbReference type="SUPFAM" id="SSF52058">
    <property type="entry name" value="L domain-like"/>
    <property type="match status" value="1"/>
</dbReference>
<dbReference type="PANTHER" id="PTHR24369:SF213">
    <property type="entry name" value="INSULIN LIKE GROWTH FACTOR BINDING PROTEIN ACID LABILE SUBUNIT"/>
    <property type="match status" value="1"/>
</dbReference>
<evidence type="ECO:0000256" key="5">
    <source>
        <dbReference type="SAM" id="SignalP"/>
    </source>
</evidence>
<keyword evidence="3" id="KW-0677">Repeat</keyword>
<evidence type="ECO:0000256" key="4">
    <source>
        <dbReference type="SAM" id="Phobius"/>
    </source>
</evidence>
<dbReference type="InterPro" id="IPR000372">
    <property type="entry name" value="LRRNT"/>
</dbReference>
<dbReference type="PROSITE" id="PS51450">
    <property type="entry name" value="LRR"/>
    <property type="match status" value="1"/>
</dbReference>
<comment type="caution">
    <text evidence="8">The sequence shown here is derived from an EMBL/GenBank/DDBJ whole genome shotgun (WGS) entry which is preliminary data.</text>
</comment>
<dbReference type="SMART" id="SM00369">
    <property type="entry name" value="LRR_TYP"/>
    <property type="match status" value="3"/>
</dbReference>
<dbReference type="InterPro" id="IPR003591">
    <property type="entry name" value="Leu-rich_rpt_typical-subtyp"/>
</dbReference>
<dbReference type="Proteomes" id="UP000544127">
    <property type="component" value="Unassembled WGS sequence"/>
</dbReference>
<dbReference type="Gene3D" id="3.80.10.10">
    <property type="entry name" value="Ribonuclease Inhibitor"/>
    <property type="match status" value="2"/>
</dbReference>
<feature type="domain" description="LRRNT" evidence="6">
    <location>
        <begin position="24"/>
        <end position="56"/>
    </location>
</feature>
<proteinExistence type="predicted"/>
<keyword evidence="2 5" id="KW-0732">Signal</keyword>
<protein>
    <submittedName>
        <fullName evidence="8">LRC26 protein</fullName>
    </submittedName>
</protein>
<dbReference type="SMART" id="SM00082">
    <property type="entry name" value="LRRCT"/>
    <property type="match status" value="1"/>
</dbReference>
<feature type="domain" description="LRRCT" evidence="7">
    <location>
        <begin position="158"/>
        <end position="211"/>
    </location>
</feature>
<keyword evidence="4" id="KW-0812">Transmembrane</keyword>
<evidence type="ECO:0000259" key="7">
    <source>
        <dbReference type="SMART" id="SM00082"/>
    </source>
</evidence>
<evidence type="ECO:0000256" key="1">
    <source>
        <dbReference type="ARBA" id="ARBA00022614"/>
    </source>
</evidence>
<dbReference type="PANTHER" id="PTHR24369">
    <property type="entry name" value="ANTIGEN BSP, PUTATIVE-RELATED"/>
    <property type="match status" value="1"/>
</dbReference>
<evidence type="ECO:0000313" key="9">
    <source>
        <dbReference type="Proteomes" id="UP000544127"/>
    </source>
</evidence>